<gene>
    <name evidence="1" type="ORF">SAMN06265795_109131</name>
</gene>
<evidence type="ECO:0000313" key="1">
    <source>
        <dbReference type="EMBL" id="SNS93484.1"/>
    </source>
</evidence>
<name>A0A239IM45_9BURK</name>
<proteinExistence type="predicted"/>
<sequence length="138" mass="15548">MTPHNRKQMISDVLTLEKGVKTRPDDIVQRSLWLWKRIASELVPLIGETGFQSLYGRAVHLALPHCGSFTLSKQGDSTEGVIDRLRQDLVTLEHDIAHQCSTLLITKFTDLVASMIGDVLMNQILRSAWQEHTTQPDS</sequence>
<protein>
    <submittedName>
        <fullName evidence="1">Uncharacterized protein</fullName>
    </submittedName>
</protein>
<dbReference type="EMBL" id="FZOT01000009">
    <property type="protein sequence ID" value="SNS93484.1"/>
    <property type="molecule type" value="Genomic_DNA"/>
</dbReference>
<keyword evidence="2" id="KW-1185">Reference proteome</keyword>
<evidence type="ECO:0000313" key="2">
    <source>
        <dbReference type="Proteomes" id="UP000198284"/>
    </source>
</evidence>
<reference evidence="1 2" key="1">
    <citation type="submission" date="2017-06" db="EMBL/GenBank/DDBJ databases">
        <authorList>
            <person name="Kim H.J."/>
            <person name="Triplett B.A."/>
        </authorList>
    </citation>
    <scope>NUCLEOTIDE SEQUENCE [LARGE SCALE GENOMIC DNA]</scope>
    <source>
        <strain evidence="1 2">U15</strain>
    </source>
</reference>
<organism evidence="1 2">
    <name type="scientific">Noviherbaspirillum humi</name>
    <dbReference type="NCBI Taxonomy" id="1688639"/>
    <lineage>
        <taxon>Bacteria</taxon>
        <taxon>Pseudomonadati</taxon>
        <taxon>Pseudomonadota</taxon>
        <taxon>Betaproteobacteria</taxon>
        <taxon>Burkholderiales</taxon>
        <taxon>Oxalobacteraceae</taxon>
        <taxon>Noviherbaspirillum</taxon>
    </lineage>
</organism>
<dbReference type="Proteomes" id="UP000198284">
    <property type="component" value="Unassembled WGS sequence"/>
</dbReference>
<dbReference type="AlphaFoldDB" id="A0A239IM45"/>
<dbReference type="OrthoDB" id="8907308at2"/>
<dbReference type="RefSeq" id="WP_143131295.1">
    <property type="nucleotide sequence ID" value="NZ_FZOT01000009.1"/>
</dbReference>
<accession>A0A239IM45</accession>